<dbReference type="InterPro" id="IPR038763">
    <property type="entry name" value="DHH_sf"/>
</dbReference>
<dbReference type="GO" id="GO:0006281">
    <property type="term" value="P:DNA repair"/>
    <property type="evidence" value="ECO:0007669"/>
    <property type="project" value="InterPro"/>
</dbReference>
<proteinExistence type="inferred from homology"/>
<evidence type="ECO:0000259" key="6">
    <source>
        <dbReference type="Pfam" id="PF01368"/>
    </source>
</evidence>
<dbReference type="InterPro" id="IPR018779">
    <property type="entry name" value="RecJ_C"/>
</dbReference>
<dbReference type="NCBIfam" id="TIGR00644">
    <property type="entry name" value="recJ"/>
    <property type="match status" value="1"/>
</dbReference>
<feature type="domain" description="RecJ OB" evidence="9">
    <location>
        <begin position="451"/>
        <end position="557"/>
    </location>
</feature>
<dbReference type="Pfam" id="PF10141">
    <property type="entry name" value="ssDNA-exonuc_C"/>
    <property type="match status" value="1"/>
</dbReference>
<accession>A0A0D0QAD1</accession>
<protein>
    <recommendedName>
        <fullName evidence="2">Single-stranded-DNA-specific exonuclease RecJ</fullName>
    </recommendedName>
</protein>
<dbReference type="PATRIC" id="fig|404937.3.peg.1044"/>
<organism evidence="10 11">
    <name type="scientific">Anoxybacillus thermarum</name>
    <dbReference type="NCBI Taxonomy" id="404937"/>
    <lineage>
        <taxon>Bacteria</taxon>
        <taxon>Bacillati</taxon>
        <taxon>Bacillota</taxon>
        <taxon>Bacilli</taxon>
        <taxon>Bacillales</taxon>
        <taxon>Anoxybacillaceae</taxon>
        <taxon>Anoxybacillus</taxon>
    </lineage>
</organism>
<dbReference type="Gene3D" id="3.10.310.30">
    <property type="match status" value="1"/>
</dbReference>
<comment type="caution">
    <text evidence="10">The sequence shown here is derived from an EMBL/GenBank/DDBJ whole genome shotgun (WGS) entry which is preliminary data.</text>
</comment>
<dbReference type="Pfam" id="PF01368">
    <property type="entry name" value="DHH"/>
    <property type="match status" value="1"/>
</dbReference>
<evidence type="ECO:0000256" key="5">
    <source>
        <dbReference type="ARBA" id="ARBA00022839"/>
    </source>
</evidence>
<feature type="domain" description="Single-stranded-DNA-specific exonuclease RecJ C-terminal" evidence="8">
    <location>
        <begin position="564"/>
        <end position="644"/>
    </location>
</feature>
<evidence type="ECO:0000259" key="9">
    <source>
        <dbReference type="Pfam" id="PF17768"/>
    </source>
</evidence>
<dbReference type="AlphaFoldDB" id="A0A0D0QAD1"/>
<dbReference type="Pfam" id="PF17768">
    <property type="entry name" value="RecJ_OB"/>
    <property type="match status" value="1"/>
</dbReference>
<dbReference type="GO" id="GO:0003676">
    <property type="term" value="F:nucleic acid binding"/>
    <property type="evidence" value="ECO:0007669"/>
    <property type="project" value="InterPro"/>
</dbReference>
<feature type="domain" description="DHHA1" evidence="7">
    <location>
        <begin position="341"/>
        <end position="437"/>
    </location>
</feature>
<evidence type="ECO:0000256" key="1">
    <source>
        <dbReference type="ARBA" id="ARBA00005915"/>
    </source>
</evidence>
<dbReference type="InterPro" id="IPR003156">
    <property type="entry name" value="DHHA1_dom"/>
</dbReference>
<keyword evidence="3" id="KW-0540">Nuclease</keyword>
<dbReference type="InterPro" id="IPR051673">
    <property type="entry name" value="SSDNA_exonuclease_RecJ"/>
</dbReference>
<dbReference type="InterPro" id="IPR001667">
    <property type="entry name" value="DDH_dom"/>
</dbReference>
<dbReference type="Gene3D" id="3.90.1640.30">
    <property type="match status" value="1"/>
</dbReference>
<dbReference type="GO" id="GO:0006310">
    <property type="term" value="P:DNA recombination"/>
    <property type="evidence" value="ECO:0007669"/>
    <property type="project" value="InterPro"/>
</dbReference>
<keyword evidence="11" id="KW-1185">Reference proteome</keyword>
<evidence type="ECO:0000259" key="8">
    <source>
        <dbReference type="Pfam" id="PF10141"/>
    </source>
</evidence>
<evidence type="ECO:0000256" key="2">
    <source>
        <dbReference type="ARBA" id="ARBA00019841"/>
    </source>
</evidence>
<dbReference type="PANTHER" id="PTHR30255:SF2">
    <property type="entry name" value="SINGLE-STRANDED-DNA-SPECIFIC EXONUCLEASE RECJ"/>
    <property type="match status" value="1"/>
</dbReference>
<dbReference type="Proteomes" id="UP000032102">
    <property type="component" value="Unassembled WGS sequence"/>
</dbReference>
<dbReference type="InterPro" id="IPR004610">
    <property type="entry name" value="RecJ"/>
</dbReference>
<dbReference type="SUPFAM" id="SSF64182">
    <property type="entry name" value="DHH phosphoesterases"/>
    <property type="match status" value="1"/>
</dbReference>
<comment type="similarity">
    <text evidence="1">Belongs to the RecJ family.</text>
</comment>
<keyword evidence="4 10" id="KW-0378">Hydrolase</keyword>
<evidence type="ECO:0000256" key="3">
    <source>
        <dbReference type="ARBA" id="ARBA00022722"/>
    </source>
</evidence>
<dbReference type="InterPro" id="IPR041122">
    <property type="entry name" value="RecJ_OB"/>
</dbReference>
<dbReference type="PANTHER" id="PTHR30255">
    <property type="entry name" value="SINGLE-STRANDED-DNA-SPECIFIC EXONUCLEASE RECJ"/>
    <property type="match status" value="1"/>
</dbReference>
<sequence length="652" mass="72504">MLASKTRWNMKQVNAQQVQMIAQALHIAPLVATLLVSRGYDTVEAARSFFEQRQSFHSPFLLNDMQKAVERIEKAITKGEHILVFGDYDADGVSSTVVMVSALREKGANVSFYIPNRFSEGYGPNEQAFRLAKEQGVSLIITVDTGISALHEANVAKQLGIDLIITDHHEPGPVLPESYATIHPKISPNYPFKHLAGVGVAFKLAHALIGRVPYEWLDVVAIGTIADLVPLQDENHLFARLGIEQFRQTNRLGLQALCKQCGVSHTAVTEDTIAFMIGPRINAAGRLDCADPAVQLLLTTDVHEADTLAEQIDMMNRERQQLVNDITEEAIQLVEQHYVDDRVLVVAKEGWNVGVIGIVASRLVERFYRPTIVLSIDQEKGVAKGSARSIEGFDLFANLSNCRDILPHFGGHPMAAGMTLSLHDVDELRHRLNEAAKQQLTPEHFVPVTHVDVCCSISDVSLELIEQMNRLAPFGMGNPKPRVLLERVQLDTLRKIGTDQSHLKLLLVEDGKTLEAIGFGFGHIGDEIAPNARLSVVGELSINEWNNFRKPQLMIQDIAVNEWQLFDVRHIRQPSKFMASLPKEKRLFVAFHRDTADELQLSAYANEIVYVQSEQEAAIDVSGKYVVLLDLPPSQQIVKVCVSKIFVGDIQE</sequence>
<name>A0A0D0QAD1_9BACL</name>
<evidence type="ECO:0000256" key="4">
    <source>
        <dbReference type="ARBA" id="ARBA00022801"/>
    </source>
</evidence>
<dbReference type="Pfam" id="PF02272">
    <property type="entry name" value="DHHA1"/>
    <property type="match status" value="1"/>
</dbReference>
<reference evidence="10 11" key="1">
    <citation type="submission" date="2015-01" db="EMBL/GenBank/DDBJ databases">
        <title>Draft genome of Anoxybacillus thermarum strain AF/04.</title>
        <authorList>
            <person name="Poli A."/>
            <person name="Nicolaus B."/>
            <person name="Chan K.-G."/>
            <person name="Kahar U.M."/>
            <person name="Yaakob A.S."/>
            <person name="Chan C.S."/>
            <person name="Goh K.M."/>
        </authorList>
    </citation>
    <scope>NUCLEOTIDE SEQUENCE [LARGE SCALE GENOMIC DNA]</scope>
    <source>
        <strain evidence="10 11">AF/04</strain>
    </source>
</reference>
<dbReference type="EMBL" id="JXTH01000013">
    <property type="protein sequence ID" value="KIQ94938.1"/>
    <property type="molecule type" value="Genomic_DNA"/>
</dbReference>
<evidence type="ECO:0000313" key="11">
    <source>
        <dbReference type="Proteomes" id="UP000032102"/>
    </source>
</evidence>
<gene>
    <name evidence="10" type="ORF">LH47_01016</name>
</gene>
<evidence type="ECO:0000313" key="10">
    <source>
        <dbReference type="EMBL" id="KIQ94938.1"/>
    </source>
</evidence>
<feature type="domain" description="DDH" evidence="6">
    <location>
        <begin position="81"/>
        <end position="224"/>
    </location>
</feature>
<dbReference type="GO" id="GO:0008409">
    <property type="term" value="F:5'-3' exonuclease activity"/>
    <property type="evidence" value="ECO:0007669"/>
    <property type="project" value="InterPro"/>
</dbReference>
<evidence type="ECO:0000259" key="7">
    <source>
        <dbReference type="Pfam" id="PF02272"/>
    </source>
</evidence>
<keyword evidence="5 10" id="KW-0269">Exonuclease</keyword>